<evidence type="ECO:0000313" key="3">
    <source>
        <dbReference type="Proteomes" id="UP000677537"/>
    </source>
</evidence>
<sequence>MTESSIPDEMLHAYVDDRLDAGQRAEMERRLAADPELRRRVNDWQAQDAVLRDALSFKLREPVPPSLSVAALAEARMRTATRPVARWRMAAGFVLALGLGAAGGWFGHRMMPFDEIALLGMESASAYRVFANDPARAIEVSSSNRAEMAAWMTQKLGRRVVLPDLSSVGYSLLGGRVLSTLSGAAAMLIYESAGGDRLTVYVRPMGIGREAEMQPLDVKTLEGYGWINRQIGYSVMSDGDRELLRPVAHLIRDELRL</sequence>
<name>A0A940N0M4_9PROT</name>
<accession>A0A940N0M4</accession>
<dbReference type="RefSeq" id="WP_209375881.1">
    <property type="nucleotide sequence ID" value="NZ_JAGIZA010000014.1"/>
</dbReference>
<evidence type="ECO:0000313" key="2">
    <source>
        <dbReference type="EMBL" id="MBP0495083.1"/>
    </source>
</evidence>
<gene>
    <name evidence="2" type="ORF">J5Y10_20035</name>
</gene>
<comment type="caution">
    <text evidence="2">The sequence shown here is derived from an EMBL/GenBank/DDBJ whole genome shotgun (WGS) entry which is preliminary data.</text>
</comment>
<keyword evidence="1" id="KW-1133">Transmembrane helix</keyword>
<feature type="transmembrane region" description="Helical" evidence="1">
    <location>
        <begin position="87"/>
        <end position="106"/>
    </location>
</feature>
<keyword evidence="1" id="KW-0812">Transmembrane</keyword>
<dbReference type="Proteomes" id="UP000677537">
    <property type="component" value="Unassembled WGS sequence"/>
</dbReference>
<keyword evidence="1" id="KW-0472">Membrane</keyword>
<dbReference type="AlphaFoldDB" id="A0A940N0M4"/>
<evidence type="ECO:0000256" key="1">
    <source>
        <dbReference type="SAM" id="Phobius"/>
    </source>
</evidence>
<proteinExistence type="predicted"/>
<dbReference type="EMBL" id="JAGIZA010000014">
    <property type="protein sequence ID" value="MBP0495083.1"/>
    <property type="molecule type" value="Genomic_DNA"/>
</dbReference>
<reference evidence="2" key="1">
    <citation type="submission" date="2021-03" db="EMBL/GenBank/DDBJ databases">
        <authorList>
            <person name="So Y."/>
        </authorList>
    </citation>
    <scope>NUCLEOTIDE SEQUENCE</scope>
    <source>
        <strain evidence="2">SG15</strain>
    </source>
</reference>
<protein>
    <submittedName>
        <fullName evidence="2">Anti-sigma factor</fullName>
    </submittedName>
</protein>
<keyword evidence="3" id="KW-1185">Reference proteome</keyword>
<organism evidence="2 3">
    <name type="scientific">Roseomonas indoligenes</name>
    <dbReference type="NCBI Taxonomy" id="2820811"/>
    <lineage>
        <taxon>Bacteria</taxon>
        <taxon>Pseudomonadati</taxon>
        <taxon>Pseudomonadota</taxon>
        <taxon>Alphaproteobacteria</taxon>
        <taxon>Acetobacterales</taxon>
        <taxon>Roseomonadaceae</taxon>
        <taxon>Roseomonas</taxon>
    </lineage>
</organism>